<accession>A0ABR4LSB8</accession>
<dbReference type="GeneID" id="98150625"/>
<reference evidence="1 2" key="1">
    <citation type="submission" date="2024-07" db="EMBL/GenBank/DDBJ databases">
        <title>Section-level genome sequencing and comparative genomics of Aspergillus sections Usti and Cavernicolus.</title>
        <authorList>
            <consortium name="Lawrence Berkeley National Laboratory"/>
            <person name="Nybo J.L."/>
            <person name="Vesth T.C."/>
            <person name="Theobald S."/>
            <person name="Frisvad J.C."/>
            <person name="Larsen T.O."/>
            <person name="Kjaerboelling I."/>
            <person name="Rothschild-Mancinelli K."/>
            <person name="Lyhne E.K."/>
            <person name="Kogle M.E."/>
            <person name="Barry K."/>
            <person name="Clum A."/>
            <person name="Na H."/>
            <person name="Ledsgaard L."/>
            <person name="Lin J."/>
            <person name="Lipzen A."/>
            <person name="Kuo A."/>
            <person name="Riley R."/>
            <person name="Mondo S."/>
            <person name="Labutti K."/>
            <person name="Haridas S."/>
            <person name="Pangalinan J."/>
            <person name="Salamov A.A."/>
            <person name="Simmons B.A."/>
            <person name="Magnuson J.K."/>
            <person name="Chen J."/>
            <person name="Drula E."/>
            <person name="Henrissat B."/>
            <person name="Wiebenga A."/>
            <person name="Lubbers R.J."/>
            <person name="Gomes A.C."/>
            <person name="Macurrencykelacurrency M.R."/>
            <person name="Stajich J."/>
            <person name="Grigoriev I.V."/>
            <person name="Mortensen U.H."/>
            <person name="De Vries R.P."/>
            <person name="Baker S.E."/>
            <person name="Andersen M.R."/>
        </authorList>
    </citation>
    <scope>NUCLEOTIDE SEQUENCE [LARGE SCALE GENOMIC DNA]</scope>
    <source>
        <strain evidence="1 2">CBS 449.75</strain>
    </source>
</reference>
<protein>
    <submittedName>
        <fullName evidence="1">Uncharacterized protein</fullName>
    </submittedName>
</protein>
<sequence length="163" mass="18392">MKSPVMPLLPVVSLAIGVKVNTVELTAGYSAVFLRMIEYYEGILFLTTNRDRNFDEAILNRIHLAVTYPPHDANTRSIIWQGLVERNFSLKTDCCWTEEAYTQLGQLKLNGREIKNTLRTADAFARSEGQSLSIMHIVEVLEAVADERHTAVIKKLSQIVTNN</sequence>
<dbReference type="SUPFAM" id="SSF52540">
    <property type="entry name" value="P-loop containing nucleoside triphosphate hydrolases"/>
    <property type="match status" value="1"/>
</dbReference>
<dbReference type="PANTHER" id="PTHR46411">
    <property type="entry name" value="FAMILY ATPASE, PUTATIVE-RELATED"/>
    <property type="match status" value="1"/>
</dbReference>
<dbReference type="RefSeq" id="XP_070886419.1">
    <property type="nucleotide sequence ID" value="XM_071035553.1"/>
</dbReference>
<dbReference type="Proteomes" id="UP001610432">
    <property type="component" value="Unassembled WGS sequence"/>
</dbReference>
<dbReference type="PANTHER" id="PTHR46411:SF2">
    <property type="entry name" value="AAA+ ATPASE DOMAIN-CONTAINING PROTEIN"/>
    <property type="match status" value="1"/>
</dbReference>
<dbReference type="InterPro" id="IPR027417">
    <property type="entry name" value="P-loop_NTPase"/>
</dbReference>
<comment type="caution">
    <text evidence="1">The sequence shown here is derived from an EMBL/GenBank/DDBJ whole genome shotgun (WGS) entry which is preliminary data.</text>
</comment>
<proteinExistence type="predicted"/>
<gene>
    <name evidence="1" type="ORF">BJX67DRAFT_86266</name>
</gene>
<keyword evidence="2" id="KW-1185">Reference proteome</keyword>
<dbReference type="EMBL" id="JBFXLQ010000019">
    <property type="protein sequence ID" value="KAL2867440.1"/>
    <property type="molecule type" value="Genomic_DNA"/>
</dbReference>
<evidence type="ECO:0000313" key="2">
    <source>
        <dbReference type="Proteomes" id="UP001610432"/>
    </source>
</evidence>
<name>A0ABR4LSB8_9EURO</name>
<organism evidence="1 2">
    <name type="scientific">Aspergillus lucknowensis</name>
    <dbReference type="NCBI Taxonomy" id="176173"/>
    <lineage>
        <taxon>Eukaryota</taxon>
        <taxon>Fungi</taxon>
        <taxon>Dikarya</taxon>
        <taxon>Ascomycota</taxon>
        <taxon>Pezizomycotina</taxon>
        <taxon>Eurotiomycetes</taxon>
        <taxon>Eurotiomycetidae</taxon>
        <taxon>Eurotiales</taxon>
        <taxon>Aspergillaceae</taxon>
        <taxon>Aspergillus</taxon>
        <taxon>Aspergillus subgen. Nidulantes</taxon>
    </lineage>
</organism>
<evidence type="ECO:0000313" key="1">
    <source>
        <dbReference type="EMBL" id="KAL2867440.1"/>
    </source>
</evidence>